<reference evidence="1 2" key="1">
    <citation type="submission" date="2018-10" db="EMBL/GenBank/DDBJ databases">
        <title>Genome assembly for a Yunnan-Guizhou Plateau 3E fish, Anabarilius grahami (Regan), and its evolutionary and genetic applications.</title>
        <authorList>
            <person name="Jiang W."/>
        </authorList>
    </citation>
    <scope>NUCLEOTIDE SEQUENCE [LARGE SCALE GENOMIC DNA]</scope>
    <source>
        <strain evidence="1">AG-KIZ</strain>
        <tissue evidence="1">Muscle</tissue>
    </source>
</reference>
<gene>
    <name evidence="1" type="ORF">DPX16_1554</name>
</gene>
<comment type="caution">
    <text evidence="1">The sequence shown here is derived from an EMBL/GenBank/DDBJ whole genome shotgun (WGS) entry which is preliminary data.</text>
</comment>
<proteinExistence type="predicted"/>
<evidence type="ECO:0000313" key="1">
    <source>
        <dbReference type="EMBL" id="ROJ30575.1"/>
    </source>
</evidence>
<dbReference type="Proteomes" id="UP000281406">
    <property type="component" value="Unassembled WGS sequence"/>
</dbReference>
<keyword evidence="2" id="KW-1185">Reference proteome</keyword>
<accession>A0A3N0XUS3</accession>
<organism evidence="1 2">
    <name type="scientific">Anabarilius grahami</name>
    <name type="common">Kanglang fish</name>
    <name type="synonym">Barilius grahami</name>
    <dbReference type="NCBI Taxonomy" id="495550"/>
    <lineage>
        <taxon>Eukaryota</taxon>
        <taxon>Metazoa</taxon>
        <taxon>Chordata</taxon>
        <taxon>Craniata</taxon>
        <taxon>Vertebrata</taxon>
        <taxon>Euteleostomi</taxon>
        <taxon>Actinopterygii</taxon>
        <taxon>Neopterygii</taxon>
        <taxon>Teleostei</taxon>
        <taxon>Ostariophysi</taxon>
        <taxon>Cypriniformes</taxon>
        <taxon>Xenocyprididae</taxon>
        <taxon>Xenocypridinae</taxon>
        <taxon>Xenocypridinae incertae sedis</taxon>
        <taxon>Anabarilius</taxon>
    </lineage>
</organism>
<name>A0A3N0XUS3_ANAGA</name>
<dbReference type="EMBL" id="RJVU01061863">
    <property type="protein sequence ID" value="ROJ30575.1"/>
    <property type="molecule type" value="Genomic_DNA"/>
</dbReference>
<evidence type="ECO:0000313" key="2">
    <source>
        <dbReference type="Proteomes" id="UP000281406"/>
    </source>
</evidence>
<protein>
    <submittedName>
        <fullName evidence="1">Uncharacterized protein</fullName>
    </submittedName>
</protein>
<dbReference type="AlphaFoldDB" id="A0A3N0XUS3"/>
<sequence length="116" mass="12575">MLLRCESLERRTILGSSKNLLVSKRLATRTAPLPASCTPAHVLIGHPFIRLLQRDFVRPLSGFDSSRVGGAARSLPVADVITLLIGHAADQLPVVFLVGTLKLKMSTTDQCFPVVE</sequence>